<dbReference type="OrthoDB" id="281928at2"/>
<keyword evidence="1" id="KW-0812">Transmembrane</keyword>
<name>A0A178IL65_9BACT</name>
<feature type="transmembrane region" description="Helical" evidence="1">
    <location>
        <begin position="102"/>
        <end position="129"/>
    </location>
</feature>
<evidence type="ECO:0000313" key="2">
    <source>
        <dbReference type="EMBL" id="OAM90005.1"/>
    </source>
</evidence>
<accession>A0A178IL65</accession>
<dbReference type="Proteomes" id="UP000078486">
    <property type="component" value="Unassembled WGS sequence"/>
</dbReference>
<protein>
    <recommendedName>
        <fullName evidence="4">Transmembrane protein</fullName>
    </recommendedName>
</protein>
<feature type="transmembrane region" description="Helical" evidence="1">
    <location>
        <begin position="21"/>
        <end position="50"/>
    </location>
</feature>
<evidence type="ECO:0000313" key="3">
    <source>
        <dbReference type="Proteomes" id="UP000078486"/>
    </source>
</evidence>
<proteinExistence type="predicted"/>
<keyword evidence="3" id="KW-1185">Reference proteome</keyword>
<evidence type="ECO:0008006" key="4">
    <source>
        <dbReference type="Google" id="ProtNLM"/>
    </source>
</evidence>
<dbReference type="STRING" id="1184151.AW736_11475"/>
<sequence>MNAQTPPALPNQDQEHLRLLVIFHYVVAGILALFSFFPLIYVGLGAMAIVSPEALGGGAQPPPEWFGWFFILLGSGFAFFGWAMAACAFISGRSMAKRRGRMFSFVVAAILCLFMPFGTVLGTFTIIVLNRQSVRQLYEAEPAGPHAA</sequence>
<feature type="transmembrane region" description="Helical" evidence="1">
    <location>
        <begin position="65"/>
        <end position="90"/>
    </location>
</feature>
<reference evidence="2 3" key="1">
    <citation type="submission" date="2016-01" db="EMBL/GenBank/DDBJ databases">
        <title>High potential of lignocellulose degradation of a new Verrucomicrobia species.</title>
        <authorList>
            <person name="Wang Y."/>
            <person name="Shi Y."/>
            <person name="Qiu Z."/>
            <person name="Liu S."/>
            <person name="Yang H."/>
        </authorList>
    </citation>
    <scope>NUCLEOTIDE SEQUENCE [LARGE SCALE GENOMIC DNA]</scope>
    <source>
        <strain evidence="2 3">TSB47</strain>
    </source>
</reference>
<evidence type="ECO:0000256" key="1">
    <source>
        <dbReference type="SAM" id="Phobius"/>
    </source>
</evidence>
<keyword evidence="1" id="KW-0472">Membrane</keyword>
<dbReference type="EMBL" id="LRRQ01000076">
    <property type="protein sequence ID" value="OAM90005.1"/>
    <property type="molecule type" value="Genomic_DNA"/>
</dbReference>
<dbReference type="AlphaFoldDB" id="A0A178IL65"/>
<keyword evidence="1" id="KW-1133">Transmembrane helix</keyword>
<comment type="caution">
    <text evidence="2">The sequence shown here is derived from an EMBL/GenBank/DDBJ whole genome shotgun (WGS) entry which is preliminary data.</text>
</comment>
<organism evidence="2 3">
    <name type="scientific">Termitidicoccus mucosus</name>
    <dbReference type="NCBI Taxonomy" id="1184151"/>
    <lineage>
        <taxon>Bacteria</taxon>
        <taxon>Pseudomonadati</taxon>
        <taxon>Verrucomicrobiota</taxon>
        <taxon>Opitutia</taxon>
        <taxon>Opitutales</taxon>
        <taxon>Opitutaceae</taxon>
        <taxon>Termitidicoccus</taxon>
    </lineage>
</organism>
<dbReference type="RefSeq" id="WP_068771104.1">
    <property type="nucleotide sequence ID" value="NZ_CP109796.1"/>
</dbReference>
<gene>
    <name evidence="2" type="ORF">AW736_11475</name>
</gene>